<dbReference type="EMBL" id="AMCV02000003">
    <property type="protein sequence ID" value="TDZ25030.1"/>
    <property type="molecule type" value="Genomic_DNA"/>
</dbReference>
<evidence type="ECO:0000313" key="2">
    <source>
        <dbReference type="Proteomes" id="UP000014480"/>
    </source>
</evidence>
<comment type="caution">
    <text evidence="1">The sequence shown here is derived from an EMBL/GenBank/DDBJ whole genome shotgun (WGS) entry which is preliminary data.</text>
</comment>
<reference evidence="2" key="2">
    <citation type="journal article" date="2019" name="Mol. Plant Microbe Interact.">
        <title>Genome sequence resources for four phytopathogenic fungi from the Colletotrichum orbiculare species complex.</title>
        <authorList>
            <person name="Gan P."/>
            <person name="Tsushima A."/>
            <person name="Narusaka M."/>
            <person name="Narusaka Y."/>
            <person name="Takano Y."/>
            <person name="Kubo Y."/>
            <person name="Shirasu K."/>
        </authorList>
    </citation>
    <scope>GENOME REANNOTATION</scope>
    <source>
        <strain evidence="2">104-T / ATCC 96160 / CBS 514.97 / LARS 414 / MAFF 240422</strain>
    </source>
</reference>
<evidence type="ECO:0000313" key="1">
    <source>
        <dbReference type="EMBL" id="TDZ25030.1"/>
    </source>
</evidence>
<name>A0A484G587_COLOR</name>
<reference evidence="2" key="1">
    <citation type="journal article" date="2013" name="New Phytol.">
        <title>Comparative genomic and transcriptomic analyses reveal the hemibiotrophic stage shift of Colletotrichum fungi.</title>
        <authorList>
            <person name="Gan P."/>
            <person name="Ikeda K."/>
            <person name="Irieda H."/>
            <person name="Narusaka M."/>
            <person name="O'Connell R.J."/>
            <person name="Narusaka Y."/>
            <person name="Takano Y."/>
            <person name="Kubo Y."/>
            <person name="Shirasu K."/>
        </authorList>
    </citation>
    <scope>NUCLEOTIDE SEQUENCE [LARGE SCALE GENOMIC DNA]</scope>
    <source>
        <strain evidence="2">104-T / ATCC 96160 / CBS 514.97 / LARS 414 / MAFF 240422</strain>
    </source>
</reference>
<dbReference type="OrthoDB" id="3501153at2759"/>
<sequence>MLPLPNLASQLAIGSQHIPLPEPCATIQVKFPGCPDLEVRVKMLQVIGGDFPQVLPVMDAVDRGMRVPQRPVRVCVELPATGASEVFFLLLIRTLRELPGARGQLEYATPRQCRFAVLAAWILMQYAAFKARPNTRAAENPAIRSASEAKAAGCVYDPGLLFWTRPYCKAEDIADEFVRSSVHEVFQDKEKLHPLNLTYIESGEFGEAYDRVGHHKGHCLNAWKVLTEAAARLSPQTPEVLIPGMAVAWGHVVHCSEDLVVPNENSRWRKKPYIRFWPGYEGCHLLRAPRLLDLGR</sequence>
<dbReference type="InterPro" id="IPR053008">
    <property type="entry name" value="Phomopsin_biosynth_assoc"/>
</dbReference>
<dbReference type="AlphaFoldDB" id="A0A484G587"/>
<accession>A0A484G587</accession>
<protein>
    <submittedName>
        <fullName evidence="1">Uncharacterized protein</fullName>
    </submittedName>
</protein>
<keyword evidence="2" id="KW-1185">Reference proteome</keyword>
<organism evidence="1 2">
    <name type="scientific">Colletotrichum orbiculare (strain 104-T / ATCC 96160 / CBS 514.97 / LARS 414 / MAFF 240422)</name>
    <name type="common">Cucumber anthracnose fungus</name>
    <name type="synonym">Colletotrichum lagenarium</name>
    <dbReference type="NCBI Taxonomy" id="1213857"/>
    <lineage>
        <taxon>Eukaryota</taxon>
        <taxon>Fungi</taxon>
        <taxon>Dikarya</taxon>
        <taxon>Ascomycota</taxon>
        <taxon>Pezizomycotina</taxon>
        <taxon>Sordariomycetes</taxon>
        <taxon>Hypocreomycetidae</taxon>
        <taxon>Glomerellales</taxon>
        <taxon>Glomerellaceae</taxon>
        <taxon>Colletotrichum</taxon>
        <taxon>Colletotrichum orbiculare species complex</taxon>
    </lineage>
</organism>
<dbReference type="Proteomes" id="UP000014480">
    <property type="component" value="Unassembled WGS sequence"/>
</dbReference>
<gene>
    <name evidence="1" type="ORF">Cob_v002106</name>
</gene>
<dbReference type="PANTHER" id="PTHR35896">
    <property type="entry name" value="IG-LIKE DOMAIN-CONTAINING PROTEIN"/>
    <property type="match status" value="1"/>
</dbReference>
<proteinExistence type="predicted"/>
<dbReference type="PANTHER" id="PTHR35896:SF3">
    <property type="entry name" value="MAJOR FACILITATOR SUPERFAMILY TRANSPORTER"/>
    <property type="match status" value="1"/>
</dbReference>